<keyword evidence="5" id="KW-0812">Transmembrane</keyword>
<comment type="pathway">
    <text evidence="2">Glycolipid biosynthesis; glycosylphosphatidylinositol-anchor biosynthesis.</text>
</comment>
<dbReference type="InterPro" id="IPR056924">
    <property type="entry name" value="SH3_Tf2-1"/>
</dbReference>
<feature type="region of interest" description="Disordered" evidence="10">
    <location>
        <begin position="1"/>
        <end position="30"/>
    </location>
</feature>
<evidence type="ECO:0000256" key="5">
    <source>
        <dbReference type="ARBA" id="ARBA00022692"/>
    </source>
</evidence>
<keyword evidence="8" id="KW-0472">Membrane</keyword>
<evidence type="ECO:0000256" key="6">
    <source>
        <dbReference type="ARBA" id="ARBA00022824"/>
    </source>
</evidence>
<gene>
    <name evidence="12" type="ORF">JRO89_XS01G0046900</name>
</gene>
<evidence type="ECO:0000256" key="2">
    <source>
        <dbReference type="ARBA" id="ARBA00004687"/>
    </source>
</evidence>
<comment type="similarity">
    <text evidence="3">Belongs to the PIGS family.</text>
</comment>
<dbReference type="PANTHER" id="PTHR21072">
    <property type="entry name" value="GPI TRANSAMIDASE COMPONENT PIG-S"/>
    <property type="match status" value="1"/>
</dbReference>
<accession>A0ABQ8II98</accession>
<keyword evidence="9" id="KW-0325">Glycoprotein</keyword>
<evidence type="ECO:0000256" key="4">
    <source>
        <dbReference type="ARBA" id="ARBA00022502"/>
    </source>
</evidence>
<keyword evidence="4" id="KW-0337">GPI-anchor biosynthesis</keyword>
<evidence type="ECO:0000313" key="12">
    <source>
        <dbReference type="EMBL" id="KAH7576373.1"/>
    </source>
</evidence>
<sequence>MPAELPKKLPPRREVDHQIELEPGTKPPAKAPLLFQRKKDGSMRLIAEDDIVIKDVLSLPDHSKPYEVYRSREGDDCARLFLRDVVNFHPQTDGKVHKGLVRKYEGPFPILKKVGKVSYKVELPPRLKIHPVFYEILADRVVRKRGVPRICETNRGVPQGDYDEDVTGLDVDQLLQSVFKESNVYTVVVVNGGGGGEEGIRVVVGKYRHAWIVGRVEEEETGLVSRVAEVFVKVFANGGREEGLIHGEFMPVGADGRIVLSFNLLNAEPNDWLYDWDFQRIDETVLAPIIEVLEPIANISVESQVLYHTPKSSFSYWDENQNSYIFNTKDLPFFANSNEWHLDTSTAAGGQSKILQFVVYIPTAKECPLRLQLPNGEISKTNGFISPMWGGVIVLNPRSCLKDLESKQPQRHTMSPEDLQEVFEVFMGQFRQIFGLKSDNSYVGESGTFHLLPSERGFTEWELDVLSRQHTCFNLHSCATTLGSLSRLVQSLPRMIIMDEIGKQVKFSIEAAKLAQSNASKGVYESAAAVLPASFDACSPSSFKRVETIQARKGQVLGAW</sequence>
<evidence type="ECO:0000313" key="13">
    <source>
        <dbReference type="Proteomes" id="UP000827721"/>
    </source>
</evidence>
<keyword evidence="7" id="KW-1133">Transmembrane helix</keyword>
<name>A0ABQ8II98_9ROSI</name>
<reference evidence="12 13" key="1">
    <citation type="submission" date="2021-02" db="EMBL/GenBank/DDBJ databases">
        <title>Plant Genome Project.</title>
        <authorList>
            <person name="Zhang R.-G."/>
        </authorList>
    </citation>
    <scope>NUCLEOTIDE SEQUENCE [LARGE SCALE GENOMIC DNA]</scope>
    <source>
        <tissue evidence="12">Leaves</tissue>
    </source>
</reference>
<dbReference type="Pfam" id="PF10510">
    <property type="entry name" value="PIG-S"/>
    <property type="match status" value="1"/>
</dbReference>
<evidence type="ECO:0000256" key="1">
    <source>
        <dbReference type="ARBA" id="ARBA00004477"/>
    </source>
</evidence>
<evidence type="ECO:0000256" key="7">
    <source>
        <dbReference type="ARBA" id="ARBA00022989"/>
    </source>
</evidence>
<organism evidence="12 13">
    <name type="scientific">Xanthoceras sorbifolium</name>
    <dbReference type="NCBI Taxonomy" id="99658"/>
    <lineage>
        <taxon>Eukaryota</taxon>
        <taxon>Viridiplantae</taxon>
        <taxon>Streptophyta</taxon>
        <taxon>Embryophyta</taxon>
        <taxon>Tracheophyta</taxon>
        <taxon>Spermatophyta</taxon>
        <taxon>Magnoliopsida</taxon>
        <taxon>eudicotyledons</taxon>
        <taxon>Gunneridae</taxon>
        <taxon>Pentapetalae</taxon>
        <taxon>rosids</taxon>
        <taxon>malvids</taxon>
        <taxon>Sapindales</taxon>
        <taxon>Sapindaceae</taxon>
        <taxon>Xanthoceroideae</taxon>
        <taxon>Xanthoceras</taxon>
    </lineage>
</organism>
<evidence type="ECO:0000259" key="11">
    <source>
        <dbReference type="Pfam" id="PF24626"/>
    </source>
</evidence>
<comment type="subcellular location">
    <subcellularLocation>
        <location evidence="1">Endoplasmic reticulum membrane</location>
        <topology evidence="1">Multi-pass membrane protein</topology>
    </subcellularLocation>
</comment>
<comment type="caution">
    <text evidence="12">The sequence shown here is derived from an EMBL/GenBank/DDBJ whole genome shotgun (WGS) entry which is preliminary data.</text>
</comment>
<evidence type="ECO:0000256" key="3">
    <source>
        <dbReference type="ARBA" id="ARBA00005316"/>
    </source>
</evidence>
<evidence type="ECO:0000256" key="9">
    <source>
        <dbReference type="ARBA" id="ARBA00023180"/>
    </source>
</evidence>
<dbReference type="EMBL" id="JAFEMO010000001">
    <property type="protein sequence ID" value="KAH7576373.1"/>
    <property type="molecule type" value="Genomic_DNA"/>
</dbReference>
<proteinExistence type="inferred from homology"/>
<feature type="compositionally biased region" description="Basic and acidic residues" evidence="10">
    <location>
        <begin position="1"/>
        <end position="20"/>
    </location>
</feature>
<feature type="domain" description="Tf2-1-like SH3-like" evidence="11">
    <location>
        <begin position="97"/>
        <end position="133"/>
    </location>
</feature>
<keyword evidence="13" id="KW-1185">Reference proteome</keyword>
<dbReference type="PANTHER" id="PTHR21072:SF13">
    <property type="entry name" value="GPI TRANSAMIDASE COMPONENT PIG-S"/>
    <property type="match status" value="1"/>
</dbReference>
<protein>
    <recommendedName>
        <fullName evidence="11">Tf2-1-like SH3-like domain-containing protein</fullName>
    </recommendedName>
</protein>
<evidence type="ECO:0000256" key="10">
    <source>
        <dbReference type="SAM" id="MobiDB-lite"/>
    </source>
</evidence>
<evidence type="ECO:0000256" key="8">
    <source>
        <dbReference type="ARBA" id="ARBA00023136"/>
    </source>
</evidence>
<dbReference type="InterPro" id="IPR019540">
    <property type="entry name" value="PtdIno-glycan_biosynth_class_S"/>
</dbReference>
<dbReference type="Pfam" id="PF24626">
    <property type="entry name" value="SH3_Tf2-1"/>
    <property type="match status" value="1"/>
</dbReference>
<dbReference type="Proteomes" id="UP000827721">
    <property type="component" value="Unassembled WGS sequence"/>
</dbReference>
<keyword evidence="6" id="KW-0256">Endoplasmic reticulum</keyword>